<name>A0AAE3QUC8_9BACT</name>
<evidence type="ECO:0000313" key="2">
    <source>
        <dbReference type="Proteomes" id="UP001241110"/>
    </source>
</evidence>
<reference evidence="1" key="1">
    <citation type="submission" date="2023-05" db="EMBL/GenBank/DDBJ databases">
        <authorList>
            <person name="Zhang X."/>
        </authorList>
    </citation>
    <scope>NUCLEOTIDE SEQUENCE</scope>
    <source>
        <strain evidence="1">YF14B1</strain>
    </source>
</reference>
<evidence type="ECO:0000313" key="1">
    <source>
        <dbReference type="EMBL" id="MDJ1483400.1"/>
    </source>
</evidence>
<proteinExistence type="predicted"/>
<sequence>MNSLICLNILVTPKELVRFCQVMGVLCIHNLRWQLVVCSLLILCALPVKAQTTYATPQAAAKALFEAWRTKNRTKALQVANDESVDKLMGTIFRKQRKLTECHDASDTEKGLYYCVYGDSEDELLSVAFYMTKTRKGWKVKRVSFAAEE</sequence>
<dbReference type="EMBL" id="JASJOS010000011">
    <property type="protein sequence ID" value="MDJ1483400.1"/>
    <property type="molecule type" value="Genomic_DNA"/>
</dbReference>
<organism evidence="1 2">
    <name type="scientific">Xanthocytophaga flava</name>
    <dbReference type="NCBI Taxonomy" id="3048013"/>
    <lineage>
        <taxon>Bacteria</taxon>
        <taxon>Pseudomonadati</taxon>
        <taxon>Bacteroidota</taxon>
        <taxon>Cytophagia</taxon>
        <taxon>Cytophagales</taxon>
        <taxon>Rhodocytophagaceae</taxon>
        <taxon>Xanthocytophaga</taxon>
    </lineage>
</organism>
<dbReference type="RefSeq" id="WP_313983186.1">
    <property type="nucleotide sequence ID" value="NZ_JASJOS010000011.1"/>
</dbReference>
<dbReference type="Proteomes" id="UP001241110">
    <property type="component" value="Unassembled WGS sequence"/>
</dbReference>
<comment type="caution">
    <text evidence="1">The sequence shown here is derived from an EMBL/GenBank/DDBJ whole genome shotgun (WGS) entry which is preliminary data.</text>
</comment>
<dbReference type="AlphaFoldDB" id="A0AAE3QUC8"/>
<protein>
    <submittedName>
        <fullName evidence="1">Uncharacterized protein</fullName>
    </submittedName>
</protein>
<gene>
    <name evidence="1" type="ORF">QNI16_23070</name>
</gene>
<accession>A0AAE3QUC8</accession>